<dbReference type="Gene3D" id="3.30.1330.80">
    <property type="entry name" value="Hypothetical protein, similar to alpha- acetolactate decarboxylase, domain 2"/>
    <property type="match status" value="1"/>
</dbReference>
<dbReference type="CDD" id="cd11378">
    <property type="entry name" value="DUF296"/>
    <property type="match status" value="1"/>
</dbReference>
<protein>
    <recommendedName>
        <fullName evidence="5">PPC domain-containing protein</fullName>
    </recommendedName>
</protein>
<evidence type="ECO:0000313" key="7">
    <source>
        <dbReference type="Proteomes" id="UP001642360"/>
    </source>
</evidence>
<dbReference type="Proteomes" id="UP001642360">
    <property type="component" value="Unassembled WGS sequence"/>
</dbReference>
<dbReference type="EMBL" id="CAUOFW020008946">
    <property type="protein sequence ID" value="CAK9184400.1"/>
    <property type="molecule type" value="Genomic_DNA"/>
</dbReference>
<dbReference type="SUPFAM" id="SSF117856">
    <property type="entry name" value="AF0104/ALDC/Ptd012-like"/>
    <property type="match status" value="1"/>
</dbReference>
<dbReference type="PANTHER" id="PTHR31100:SF63">
    <property type="entry name" value="AT-HOOK MOTIF NUCLEAR-LOCALIZED PROTEIN"/>
    <property type="match status" value="1"/>
</dbReference>
<sequence>MLKVADVHQYSKPGWLTLYIANMADYRGPISLSHSRDHSNTSEDEEDDHHSPRTAPPRVGTTSYDSPSMQKITTTSKICRGEVSTRKPRGRPPGSKNKPKPPVVVTRESDSAMKPTVLEISAGSDIIDMVVQLARRRHLGFTIFSGSGSVSNVTLRHPGSHAPSLTLHGPFNILSLTGTFLGYSSSSSSSLSSTCFGISLAGGQGQVFGGIIAGKVTAASTVVLVGATFMNPTFHRLPGEFEESENQAKPPPSGGGASEGGSNTEMSMSVFGVAAPQPLNSCQVSSPDHHVLPWGPTSHSQPPY</sequence>
<keyword evidence="1" id="KW-0805">Transcription regulation</keyword>
<evidence type="ECO:0000256" key="3">
    <source>
        <dbReference type="ARBA" id="ARBA00023163"/>
    </source>
</evidence>
<organism evidence="6 7">
    <name type="scientific">Ilex paraguariensis</name>
    <name type="common">yerba mate</name>
    <dbReference type="NCBI Taxonomy" id="185542"/>
    <lineage>
        <taxon>Eukaryota</taxon>
        <taxon>Viridiplantae</taxon>
        <taxon>Streptophyta</taxon>
        <taxon>Embryophyta</taxon>
        <taxon>Tracheophyta</taxon>
        <taxon>Spermatophyta</taxon>
        <taxon>Magnoliopsida</taxon>
        <taxon>eudicotyledons</taxon>
        <taxon>Gunneridae</taxon>
        <taxon>Pentapetalae</taxon>
        <taxon>asterids</taxon>
        <taxon>campanulids</taxon>
        <taxon>Aquifoliales</taxon>
        <taxon>Aquifoliaceae</taxon>
        <taxon>Ilex</taxon>
    </lineage>
</organism>
<proteinExistence type="predicted"/>
<name>A0ABC8UTK1_9AQUA</name>
<keyword evidence="2" id="KW-0238">DNA-binding</keyword>
<keyword evidence="7" id="KW-1185">Reference proteome</keyword>
<accession>A0ABC8UTK1</accession>
<dbReference type="GO" id="GO:0003677">
    <property type="term" value="F:DNA binding"/>
    <property type="evidence" value="ECO:0007669"/>
    <property type="project" value="UniProtKB-KW"/>
</dbReference>
<feature type="region of interest" description="Disordered" evidence="4">
    <location>
        <begin position="32"/>
        <end position="110"/>
    </location>
</feature>
<evidence type="ECO:0000256" key="2">
    <source>
        <dbReference type="ARBA" id="ARBA00023125"/>
    </source>
</evidence>
<feature type="region of interest" description="Disordered" evidence="4">
    <location>
        <begin position="241"/>
        <end position="304"/>
    </location>
</feature>
<dbReference type="InterPro" id="IPR005175">
    <property type="entry name" value="PPC_dom"/>
</dbReference>
<dbReference type="InterPro" id="IPR014476">
    <property type="entry name" value="AHL15-29"/>
</dbReference>
<gene>
    <name evidence="6" type="ORF">ILEXP_LOCUS54720</name>
</gene>
<feature type="compositionally biased region" description="Polar residues" evidence="4">
    <location>
        <begin position="60"/>
        <end position="77"/>
    </location>
</feature>
<dbReference type="PANTHER" id="PTHR31100">
    <property type="entry name" value="AT-HOOK MOTIF NUCLEAR-LOCALIZED PROTEIN 15"/>
    <property type="match status" value="1"/>
</dbReference>
<feature type="domain" description="PPC" evidence="5">
    <location>
        <begin position="110"/>
        <end position="251"/>
    </location>
</feature>
<reference evidence="6 7" key="1">
    <citation type="submission" date="2024-02" db="EMBL/GenBank/DDBJ databases">
        <authorList>
            <person name="Vignale AGUSTIN F."/>
            <person name="Sosa J E."/>
            <person name="Modenutti C."/>
        </authorList>
    </citation>
    <scope>NUCLEOTIDE SEQUENCE [LARGE SCALE GENOMIC DNA]</scope>
</reference>
<comment type="caution">
    <text evidence="6">The sequence shown here is derived from an EMBL/GenBank/DDBJ whole genome shotgun (WGS) entry which is preliminary data.</text>
</comment>
<dbReference type="AlphaFoldDB" id="A0ABC8UTK1"/>
<evidence type="ECO:0000256" key="4">
    <source>
        <dbReference type="SAM" id="MobiDB-lite"/>
    </source>
</evidence>
<dbReference type="PROSITE" id="PS51742">
    <property type="entry name" value="PPC"/>
    <property type="match status" value="1"/>
</dbReference>
<evidence type="ECO:0000259" key="5">
    <source>
        <dbReference type="PROSITE" id="PS51742"/>
    </source>
</evidence>
<dbReference type="Pfam" id="PF03479">
    <property type="entry name" value="PCC"/>
    <property type="match status" value="1"/>
</dbReference>
<keyword evidence="3" id="KW-0804">Transcription</keyword>
<evidence type="ECO:0000256" key="1">
    <source>
        <dbReference type="ARBA" id="ARBA00023015"/>
    </source>
</evidence>
<evidence type="ECO:0000313" key="6">
    <source>
        <dbReference type="EMBL" id="CAK9184400.1"/>
    </source>
</evidence>